<name>A0A1R2BJC9_9CILI</name>
<dbReference type="PANTHER" id="PTHR23244">
    <property type="entry name" value="KELCH REPEAT DOMAIN"/>
    <property type="match status" value="1"/>
</dbReference>
<dbReference type="Proteomes" id="UP000187209">
    <property type="component" value="Unassembled WGS sequence"/>
</dbReference>
<proteinExistence type="predicted"/>
<keyword evidence="1" id="KW-0732">Signal</keyword>
<comment type="caution">
    <text evidence="2">The sequence shown here is derived from an EMBL/GenBank/DDBJ whole genome shotgun (WGS) entry which is preliminary data.</text>
</comment>
<feature type="signal peptide" evidence="1">
    <location>
        <begin position="1"/>
        <end position="15"/>
    </location>
</feature>
<evidence type="ECO:0000256" key="1">
    <source>
        <dbReference type="SAM" id="SignalP"/>
    </source>
</evidence>
<evidence type="ECO:0000313" key="3">
    <source>
        <dbReference type="Proteomes" id="UP000187209"/>
    </source>
</evidence>
<accession>A0A1R2BJC9</accession>
<dbReference type="EMBL" id="MPUH01000608">
    <property type="protein sequence ID" value="OMJ76858.1"/>
    <property type="molecule type" value="Genomic_DNA"/>
</dbReference>
<dbReference type="SUPFAM" id="SSF117281">
    <property type="entry name" value="Kelch motif"/>
    <property type="match status" value="1"/>
</dbReference>
<dbReference type="OrthoDB" id="2363417at2759"/>
<protein>
    <submittedName>
        <fullName evidence="2">Uncharacterized protein</fullName>
    </submittedName>
</protein>
<feature type="chain" id="PRO_5012842337" evidence="1">
    <location>
        <begin position="16"/>
        <end position="268"/>
    </location>
</feature>
<keyword evidence="3" id="KW-1185">Reference proteome</keyword>
<dbReference type="AlphaFoldDB" id="A0A1R2BJC9"/>
<dbReference type="Pfam" id="PF24681">
    <property type="entry name" value="Kelch_KLHDC2_KLHL20_DRC7"/>
    <property type="match status" value="1"/>
</dbReference>
<dbReference type="Gene3D" id="2.120.10.80">
    <property type="entry name" value="Kelch-type beta propeller"/>
    <property type="match status" value="1"/>
</dbReference>
<sequence>MLLFIFQSFCLLVYSTHIFMPLNKTPPNSRAGIASVYIPSRLSIVIFGGYSDTLFFNDLWNFNITTLIWDEIYTNSESIPSPRAFYGAFSSFVTENLYVYGGKNPEIIKNDLWEFDFHSLRWTLIPTINTPSASLGFTYTYYIRNFIEYFAIFGDENTEIIEIYIYILNLSTFEWEKQIDKNDYFIYSAYGSMIYYKECFYLTCGIAYDTLILETFKYCLDEQIWIYITRFILLILMKKIIIECFIKDLFIKSFIIYSQDHIHRISLY</sequence>
<evidence type="ECO:0000313" key="2">
    <source>
        <dbReference type="EMBL" id="OMJ76858.1"/>
    </source>
</evidence>
<dbReference type="PANTHER" id="PTHR23244:SF471">
    <property type="entry name" value="GUANINE NUCLEOTIDE-BINDING PROTEIN SUBUNIT BETA 1-RELATED"/>
    <property type="match status" value="1"/>
</dbReference>
<reference evidence="2 3" key="1">
    <citation type="submission" date="2016-11" db="EMBL/GenBank/DDBJ databases">
        <title>The macronuclear genome of Stentor coeruleus: a giant cell with tiny introns.</title>
        <authorList>
            <person name="Slabodnick M."/>
            <person name="Ruby J.G."/>
            <person name="Reiff S.B."/>
            <person name="Swart E.C."/>
            <person name="Gosai S."/>
            <person name="Prabakaran S."/>
            <person name="Witkowska E."/>
            <person name="Larue G.E."/>
            <person name="Fisher S."/>
            <person name="Freeman R.M."/>
            <person name="Gunawardena J."/>
            <person name="Chu W."/>
            <person name="Stover N.A."/>
            <person name="Gregory B.D."/>
            <person name="Nowacki M."/>
            <person name="Derisi J."/>
            <person name="Roy S.W."/>
            <person name="Marshall W.F."/>
            <person name="Sood P."/>
        </authorList>
    </citation>
    <scope>NUCLEOTIDE SEQUENCE [LARGE SCALE GENOMIC DNA]</scope>
    <source>
        <strain evidence="2">WM001</strain>
    </source>
</reference>
<dbReference type="InterPro" id="IPR015915">
    <property type="entry name" value="Kelch-typ_b-propeller"/>
</dbReference>
<gene>
    <name evidence="2" type="ORF">SteCoe_23705</name>
</gene>
<organism evidence="2 3">
    <name type="scientific">Stentor coeruleus</name>
    <dbReference type="NCBI Taxonomy" id="5963"/>
    <lineage>
        <taxon>Eukaryota</taxon>
        <taxon>Sar</taxon>
        <taxon>Alveolata</taxon>
        <taxon>Ciliophora</taxon>
        <taxon>Postciliodesmatophora</taxon>
        <taxon>Heterotrichea</taxon>
        <taxon>Heterotrichida</taxon>
        <taxon>Stentoridae</taxon>
        <taxon>Stentor</taxon>
    </lineage>
</organism>